<feature type="signal peptide" evidence="2">
    <location>
        <begin position="1"/>
        <end position="19"/>
    </location>
</feature>
<dbReference type="PROSITE" id="PS51257">
    <property type="entry name" value="PROKAR_LIPOPROTEIN"/>
    <property type="match status" value="1"/>
</dbReference>
<evidence type="ECO:0000313" key="4">
    <source>
        <dbReference type="Proteomes" id="UP000261948"/>
    </source>
</evidence>
<comment type="caution">
    <text evidence="3">The sequence shown here is derived from an EMBL/GenBank/DDBJ whole genome shotgun (WGS) entry which is preliminary data.</text>
</comment>
<protein>
    <submittedName>
        <fullName evidence="3">Phospholipase</fullName>
    </submittedName>
</protein>
<dbReference type="OrthoDB" id="5292073at2"/>
<dbReference type="EMBL" id="QURR01000013">
    <property type="protein sequence ID" value="RGE44884.1"/>
    <property type="molecule type" value="Genomic_DNA"/>
</dbReference>
<gene>
    <name evidence="3" type="ORF">DZC30_11890</name>
</gene>
<dbReference type="InterPro" id="IPR001087">
    <property type="entry name" value="GDSL"/>
</dbReference>
<keyword evidence="1 2" id="KW-0732">Signal</keyword>
<dbReference type="InterPro" id="IPR036514">
    <property type="entry name" value="SGNH_hydro_sf"/>
</dbReference>
<dbReference type="SUPFAM" id="SSF52266">
    <property type="entry name" value="SGNH hydrolase"/>
    <property type="match status" value="1"/>
</dbReference>
<dbReference type="Pfam" id="PF00657">
    <property type="entry name" value="Lipase_GDSL"/>
    <property type="match status" value="2"/>
</dbReference>
<feature type="chain" id="PRO_5016968754" evidence="2">
    <location>
        <begin position="20"/>
        <end position="383"/>
    </location>
</feature>
<organism evidence="3 4">
    <name type="scientific">Comamonas testosteroni</name>
    <name type="common">Pseudomonas testosteroni</name>
    <dbReference type="NCBI Taxonomy" id="285"/>
    <lineage>
        <taxon>Bacteria</taxon>
        <taxon>Pseudomonadati</taxon>
        <taxon>Pseudomonadota</taxon>
        <taxon>Betaproteobacteria</taxon>
        <taxon>Burkholderiales</taxon>
        <taxon>Comamonadaceae</taxon>
        <taxon>Comamonas</taxon>
    </lineage>
</organism>
<evidence type="ECO:0000313" key="3">
    <source>
        <dbReference type="EMBL" id="RGE44884.1"/>
    </source>
</evidence>
<accession>A0A373FL54</accession>
<dbReference type="PANTHER" id="PTHR45642:SF139">
    <property type="entry name" value="SGNH HYDROLASE-TYPE ESTERASE DOMAIN-CONTAINING PROTEIN"/>
    <property type="match status" value="1"/>
</dbReference>
<evidence type="ECO:0000256" key="1">
    <source>
        <dbReference type="ARBA" id="ARBA00022729"/>
    </source>
</evidence>
<dbReference type="InterPro" id="IPR050592">
    <property type="entry name" value="GDSL_lipolytic_enzyme"/>
</dbReference>
<sequence>MANKFKLLAAALATAGLLAACGGGGGADTTPKAKVTTVRVMGDSLSDSGTFGFKFTVQGNDPTTGKAYQIWPERIAGLYNTTLCPHYGPTMAVATASCTNYAVGGATFSPQGAAAATAMSILNQIKDAGAAGVTADDLILIDGGANDAADLITQVLTYQAKVAAGVPQATAIVPLQTFLLTQIEAAALGPLLAKGSEGLVQAGGLYMQTLAKKLTASVQTNLLAKGATRVTILNIPAISMTPKFTKVLAGIAQSSGAAASAQAGALLDGWVNAFNATLSAATKDEGRIAVVDFYTEFKGQIGNPAQYNFTNSTVAACGLLSENANANIQYCTADQLSASIPKGETSADWWKSYVFANDFHPTPYGYQQMSQLVSRTLGQKGWL</sequence>
<dbReference type="Gene3D" id="3.40.50.1110">
    <property type="entry name" value="SGNH hydrolase"/>
    <property type="match status" value="1"/>
</dbReference>
<dbReference type="Proteomes" id="UP000261948">
    <property type="component" value="Unassembled WGS sequence"/>
</dbReference>
<dbReference type="AlphaFoldDB" id="A0A373FL54"/>
<keyword evidence="4" id="KW-1185">Reference proteome</keyword>
<dbReference type="GO" id="GO:0016788">
    <property type="term" value="F:hydrolase activity, acting on ester bonds"/>
    <property type="evidence" value="ECO:0007669"/>
    <property type="project" value="InterPro"/>
</dbReference>
<evidence type="ECO:0000256" key="2">
    <source>
        <dbReference type="SAM" id="SignalP"/>
    </source>
</evidence>
<proteinExistence type="predicted"/>
<name>A0A373FL54_COMTE</name>
<reference evidence="3 4" key="1">
    <citation type="submission" date="2018-08" db="EMBL/GenBank/DDBJ databases">
        <title>Comamonas testosteroni strain SWCO2.</title>
        <authorList>
            <person name="Jiang N."/>
            <person name="Zhang X.Z."/>
        </authorList>
    </citation>
    <scope>NUCLEOTIDE SEQUENCE [LARGE SCALE GENOMIC DNA]</scope>
    <source>
        <strain evidence="3 4">SWCO2</strain>
    </source>
</reference>
<dbReference type="PANTHER" id="PTHR45642">
    <property type="entry name" value="GDSL ESTERASE/LIPASE EXL3"/>
    <property type="match status" value="1"/>
</dbReference>